<feature type="transmembrane region" description="Helical" evidence="5">
    <location>
        <begin position="128"/>
        <end position="148"/>
    </location>
</feature>
<feature type="transmembrane region" description="Helical" evidence="5">
    <location>
        <begin position="12"/>
        <end position="38"/>
    </location>
</feature>
<sequence length="288" mass="32221">MKAIYKKELSSFFRSMTGYALIAFLITFTGVYFMIYNLNQGYPFFSYTLSAVMLVLLVLVPVLTMRSFAEERRSRTDQLLFTSPVKIRQVVAGKYLAMCTVYLIPNLIFCLFPLVIKSQGSAYFLSDYSSIFQFFLMGCAFISIGMFFSSLTESPIIAAVSTFAATLILYIWEYLTDYLPDGAVANLLIVLVICTILAALIFHVTKNRFLCAAFEFITAASAVTVCIVKSSLFEGLLKNVLGSLDLAKGFNNAAFNNVFDVSAVILQLTVIAVFEFLTVQSIEKRRWS</sequence>
<evidence type="ECO:0000256" key="4">
    <source>
        <dbReference type="ARBA" id="ARBA00023136"/>
    </source>
</evidence>
<keyword evidence="8" id="KW-1185">Reference proteome</keyword>
<dbReference type="RefSeq" id="WP_256132577.1">
    <property type="nucleotide sequence ID" value="NZ_JANFXK010000012.1"/>
</dbReference>
<feature type="domain" description="ABC-2 type transporter transmembrane" evidence="6">
    <location>
        <begin position="44"/>
        <end position="169"/>
    </location>
</feature>
<feature type="transmembrane region" description="Helical" evidence="5">
    <location>
        <begin position="253"/>
        <end position="277"/>
    </location>
</feature>
<comment type="subcellular location">
    <subcellularLocation>
        <location evidence="1">Membrane</location>
        <topology evidence="1">Multi-pass membrane protein</topology>
    </subcellularLocation>
</comment>
<feature type="transmembrane region" description="Helical" evidence="5">
    <location>
        <begin position="44"/>
        <end position="65"/>
    </location>
</feature>
<dbReference type="EMBL" id="JANFXK010000012">
    <property type="protein sequence ID" value="MCQ4637389.1"/>
    <property type="molecule type" value="Genomic_DNA"/>
</dbReference>
<evidence type="ECO:0000259" key="6">
    <source>
        <dbReference type="Pfam" id="PF12698"/>
    </source>
</evidence>
<organism evidence="7 8">
    <name type="scientific">Anaerovorax odorimutans</name>
    <dbReference type="NCBI Taxonomy" id="109327"/>
    <lineage>
        <taxon>Bacteria</taxon>
        <taxon>Bacillati</taxon>
        <taxon>Bacillota</taxon>
        <taxon>Clostridia</taxon>
        <taxon>Peptostreptococcales</taxon>
        <taxon>Anaerovoracaceae</taxon>
        <taxon>Anaerovorax</taxon>
    </lineage>
</organism>
<keyword evidence="4 5" id="KW-0472">Membrane</keyword>
<gene>
    <name evidence="7" type="ORF">NE619_11700</name>
</gene>
<keyword evidence="2 5" id="KW-0812">Transmembrane</keyword>
<protein>
    <submittedName>
        <fullName evidence="7">ABC transporter permease</fullName>
    </submittedName>
</protein>
<dbReference type="Pfam" id="PF12698">
    <property type="entry name" value="ABC2_membrane_3"/>
    <property type="match status" value="1"/>
</dbReference>
<feature type="transmembrane region" description="Helical" evidence="5">
    <location>
        <begin position="95"/>
        <end position="116"/>
    </location>
</feature>
<evidence type="ECO:0000256" key="5">
    <source>
        <dbReference type="SAM" id="Phobius"/>
    </source>
</evidence>
<feature type="transmembrane region" description="Helical" evidence="5">
    <location>
        <begin position="209"/>
        <end position="233"/>
    </location>
</feature>
<accession>A0ABT1RQE9</accession>
<evidence type="ECO:0000256" key="2">
    <source>
        <dbReference type="ARBA" id="ARBA00022692"/>
    </source>
</evidence>
<comment type="caution">
    <text evidence="7">The sequence shown here is derived from an EMBL/GenBank/DDBJ whole genome shotgun (WGS) entry which is preliminary data.</text>
</comment>
<feature type="transmembrane region" description="Helical" evidence="5">
    <location>
        <begin position="155"/>
        <end position="172"/>
    </location>
</feature>
<evidence type="ECO:0000313" key="7">
    <source>
        <dbReference type="EMBL" id="MCQ4637389.1"/>
    </source>
</evidence>
<feature type="transmembrane region" description="Helical" evidence="5">
    <location>
        <begin position="184"/>
        <end position="202"/>
    </location>
</feature>
<keyword evidence="3 5" id="KW-1133">Transmembrane helix</keyword>
<reference evidence="7 8" key="1">
    <citation type="submission" date="2022-06" db="EMBL/GenBank/DDBJ databases">
        <title>Isolation of gut microbiota from human fecal samples.</title>
        <authorList>
            <person name="Pamer E.G."/>
            <person name="Barat B."/>
            <person name="Waligurski E."/>
            <person name="Medina S."/>
            <person name="Paddock L."/>
            <person name="Mostad J."/>
        </authorList>
    </citation>
    <scope>NUCLEOTIDE SEQUENCE [LARGE SCALE GENOMIC DNA]</scope>
    <source>
        <strain evidence="7 8">SL.3.17</strain>
    </source>
</reference>
<evidence type="ECO:0000256" key="3">
    <source>
        <dbReference type="ARBA" id="ARBA00022989"/>
    </source>
</evidence>
<dbReference type="InterPro" id="IPR013525">
    <property type="entry name" value="ABC2_TM"/>
</dbReference>
<proteinExistence type="predicted"/>
<dbReference type="Proteomes" id="UP001524502">
    <property type="component" value="Unassembled WGS sequence"/>
</dbReference>
<evidence type="ECO:0000313" key="8">
    <source>
        <dbReference type="Proteomes" id="UP001524502"/>
    </source>
</evidence>
<name>A0ABT1RQE9_9FIRM</name>
<evidence type="ECO:0000256" key="1">
    <source>
        <dbReference type="ARBA" id="ARBA00004141"/>
    </source>
</evidence>